<dbReference type="PANTHER" id="PTHR42085:SF7">
    <property type="entry name" value="F-BOX DOMAIN-CONTAINING PROTEIN"/>
    <property type="match status" value="1"/>
</dbReference>
<evidence type="ECO:0000313" key="3">
    <source>
        <dbReference type="Proteomes" id="UP001172684"/>
    </source>
</evidence>
<evidence type="ECO:0000313" key="2">
    <source>
        <dbReference type="EMBL" id="KAJ9666631.1"/>
    </source>
</evidence>
<sequence length="233" mass="25360">MSASPSHSPRVLKIGHNNDKDKALSTASTIPAQPFLFMDLPAELRLYTYRSCLWRPLPLLLPQLAPKDSSAVVASAQSSTIPQQGQQQQLQAGATAPSPPPAEPTNTEPLVPALLRVSKAIYTEAKPVLDKNTFFVPLDSVKGMRQLPQRTCSLIKHARIAIPTRDEVFGSGGFTLAVRHGLRYCFGLQTLTIKMRRVLHWLPKGCRIVLEGEANEGGHVRGERDGRVGADAG</sequence>
<name>A0ABQ9NW83_9PEZI</name>
<feature type="region of interest" description="Disordered" evidence="1">
    <location>
        <begin position="75"/>
        <end position="108"/>
    </location>
</feature>
<gene>
    <name evidence="2" type="ORF">H2201_003290</name>
</gene>
<reference evidence="2" key="1">
    <citation type="submission" date="2022-10" db="EMBL/GenBank/DDBJ databases">
        <title>Culturing micro-colonial fungi from biological soil crusts in the Mojave desert and describing Neophaeococcomyces mojavensis, and introducing the new genera and species Taxawa tesnikishii.</title>
        <authorList>
            <person name="Kurbessoian T."/>
            <person name="Stajich J.E."/>
        </authorList>
    </citation>
    <scope>NUCLEOTIDE SEQUENCE</scope>
    <source>
        <strain evidence="2">TK_1</strain>
    </source>
</reference>
<comment type="caution">
    <text evidence="2">The sequence shown here is derived from an EMBL/GenBank/DDBJ whole genome shotgun (WGS) entry which is preliminary data.</text>
</comment>
<evidence type="ECO:0000256" key="1">
    <source>
        <dbReference type="SAM" id="MobiDB-lite"/>
    </source>
</evidence>
<dbReference type="EMBL" id="JAPDRL010000018">
    <property type="protein sequence ID" value="KAJ9666631.1"/>
    <property type="molecule type" value="Genomic_DNA"/>
</dbReference>
<feature type="region of interest" description="Disordered" evidence="1">
    <location>
        <begin position="1"/>
        <end position="21"/>
    </location>
</feature>
<dbReference type="Proteomes" id="UP001172684">
    <property type="component" value="Unassembled WGS sequence"/>
</dbReference>
<organism evidence="2 3">
    <name type="scientific">Coniosporium apollinis</name>
    <dbReference type="NCBI Taxonomy" id="61459"/>
    <lineage>
        <taxon>Eukaryota</taxon>
        <taxon>Fungi</taxon>
        <taxon>Dikarya</taxon>
        <taxon>Ascomycota</taxon>
        <taxon>Pezizomycotina</taxon>
        <taxon>Dothideomycetes</taxon>
        <taxon>Dothideomycetes incertae sedis</taxon>
        <taxon>Coniosporium</taxon>
    </lineage>
</organism>
<protein>
    <submittedName>
        <fullName evidence="2">Uncharacterized protein</fullName>
    </submittedName>
</protein>
<dbReference type="PANTHER" id="PTHR42085">
    <property type="entry name" value="F-BOX DOMAIN-CONTAINING PROTEIN"/>
    <property type="match status" value="1"/>
</dbReference>
<proteinExistence type="predicted"/>
<feature type="compositionally biased region" description="Low complexity" evidence="1">
    <location>
        <begin position="75"/>
        <end position="96"/>
    </location>
</feature>
<accession>A0ABQ9NW83</accession>
<keyword evidence="3" id="KW-1185">Reference proteome</keyword>
<dbReference type="InterPro" id="IPR038883">
    <property type="entry name" value="AN11006-like"/>
</dbReference>